<reference evidence="2 3" key="1">
    <citation type="submission" date="2017-09" db="EMBL/GenBank/DDBJ databases">
        <title>Depth-based differentiation of microbial function through sediment-hosted aquifers and enrichment of novel symbionts in the deep terrestrial subsurface.</title>
        <authorList>
            <person name="Probst A.J."/>
            <person name="Ladd B."/>
            <person name="Jarett J.K."/>
            <person name="Geller-Mcgrath D.E."/>
            <person name="Sieber C.M."/>
            <person name="Emerson J.B."/>
            <person name="Anantharaman K."/>
            <person name="Thomas B.C."/>
            <person name="Malmstrom R."/>
            <person name="Stieglmeier M."/>
            <person name="Klingl A."/>
            <person name="Woyke T."/>
            <person name="Ryan C.M."/>
            <person name="Banfield J.F."/>
        </authorList>
    </citation>
    <scope>NUCLEOTIDE SEQUENCE [LARGE SCALE GENOMIC DNA]</scope>
    <source>
        <strain evidence="2">CG23_combo_of_CG06-09_8_20_14_all_36_12</strain>
    </source>
</reference>
<organism evidence="2 3">
    <name type="scientific">Candidatus Nealsonbacteria bacterium CG23_combo_of_CG06-09_8_20_14_all_36_12</name>
    <dbReference type="NCBI Taxonomy" id="1974718"/>
    <lineage>
        <taxon>Bacteria</taxon>
        <taxon>Candidatus Nealsoniibacteriota</taxon>
    </lineage>
</organism>
<name>A0A2G9YZX6_9BACT</name>
<accession>A0A2G9YZX6</accession>
<comment type="caution">
    <text evidence="2">The sequence shown here is derived from an EMBL/GenBank/DDBJ whole genome shotgun (WGS) entry which is preliminary data.</text>
</comment>
<dbReference type="InterPro" id="IPR000305">
    <property type="entry name" value="GIY-YIG_endonuc"/>
</dbReference>
<evidence type="ECO:0000313" key="3">
    <source>
        <dbReference type="Proteomes" id="UP000228681"/>
    </source>
</evidence>
<dbReference type="Proteomes" id="UP000228681">
    <property type="component" value="Unassembled WGS sequence"/>
</dbReference>
<gene>
    <name evidence="2" type="ORF">COX34_02380</name>
</gene>
<dbReference type="InterPro" id="IPR035901">
    <property type="entry name" value="GIY-YIG_endonuc_sf"/>
</dbReference>
<dbReference type="Pfam" id="PF01541">
    <property type="entry name" value="GIY-YIG"/>
    <property type="match status" value="1"/>
</dbReference>
<dbReference type="SUPFAM" id="SSF82771">
    <property type="entry name" value="GIY-YIG endonuclease"/>
    <property type="match status" value="1"/>
</dbReference>
<evidence type="ECO:0000313" key="2">
    <source>
        <dbReference type="EMBL" id="PIP24794.1"/>
    </source>
</evidence>
<proteinExistence type="predicted"/>
<dbReference type="Gene3D" id="3.40.1440.10">
    <property type="entry name" value="GIY-YIG endonuclease"/>
    <property type="match status" value="1"/>
</dbReference>
<dbReference type="EMBL" id="PCRS01000042">
    <property type="protein sequence ID" value="PIP24794.1"/>
    <property type="molecule type" value="Genomic_DNA"/>
</dbReference>
<feature type="domain" description="GIY-YIG" evidence="1">
    <location>
        <begin position="1"/>
        <end position="62"/>
    </location>
</feature>
<dbReference type="AlphaFoldDB" id="A0A2G9YZX6"/>
<sequence>MYYVYILKIKKRAKLPYYIGYTENLKRRIFEHQKTNGIELIYYEAYQSEKIARAREKKLKQYGGAWRSLKQRLSLD</sequence>
<evidence type="ECO:0000259" key="1">
    <source>
        <dbReference type="Pfam" id="PF01541"/>
    </source>
</evidence>
<protein>
    <submittedName>
        <fullName evidence="2">Excinuclease ABC subunit C</fullName>
    </submittedName>
</protein>